<dbReference type="InterPro" id="IPR001090">
    <property type="entry name" value="Ephrin_rcpt_lig-bd_dom"/>
</dbReference>
<evidence type="ECO:0000256" key="26">
    <source>
        <dbReference type="PIRSR" id="PIRSR000666-3"/>
    </source>
</evidence>
<evidence type="ECO:0000256" key="10">
    <source>
        <dbReference type="ARBA" id="ARBA00022741"/>
    </source>
</evidence>
<dbReference type="InterPro" id="IPR001245">
    <property type="entry name" value="Ser-Thr/Tyr_kinase_cat_dom"/>
</dbReference>
<dbReference type="SUPFAM" id="SSF57184">
    <property type="entry name" value="Growth factor receptor domain"/>
    <property type="match status" value="1"/>
</dbReference>
<feature type="domain" description="Fibronectin type-III" evidence="31">
    <location>
        <begin position="346"/>
        <end position="441"/>
    </location>
</feature>
<accession>A0A4W5QWN1</accession>
<dbReference type="InterPro" id="IPR001426">
    <property type="entry name" value="Tyr_kinase_rcpt_V_CS"/>
</dbReference>
<evidence type="ECO:0000256" key="20">
    <source>
        <dbReference type="ARBA" id="ARBA00023180"/>
    </source>
</evidence>
<dbReference type="PROSITE" id="PS51550">
    <property type="entry name" value="EPH_LBD"/>
    <property type="match status" value="1"/>
</dbReference>
<dbReference type="Gene3D" id="1.10.150.50">
    <property type="entry name" value="Transcription Factor, Ets-1"/>
    <property type="match status" value="1"/>
</dbReference>
<feature type="domain" description="SAM" evidence="30">
    <location>
        <begin position="846"/>
        <end position="910"/>
    </location>
</feature>
<keyword evidence="6" id="KW-0597">Phosphoprotein</keyword>
<feature type="domain" description="Protein kinase" evidence="29">
    <location>
        <begin position="554"/>
        <end position="817"/>
    </location>
</feature>
<dbReference type="FunFam" id="3.30.200.20:FF:000001">
    <property type="entry name" value="Ephrin type-A receptor 5"/>
    <property type="match status" value="1"/>
</dbReference>
<dbReference type="FunFam" id="1.10.510.10:FF:000015">
    <property type="entry name" value="Ephrin type-B receptor 2"/>
    <property type="match status" value="1"/>
</dbReference>
<dbReference type="InterPro" id="IPR036116">
    <property type="entry name" value="FN3_sf"/>
</dbReference>
<evidence type="ECO:0000256" key="18">
    <source>
        <dbReference type="ARBA" id="ARBA00023137"/>
    </source>
</evidence>
<dbReference type="Pfam" id="PF25599">
    <property type="entry name" value="Ephrin_CRD"/>
    <property type="match status" value="1"/>
</dbReference>
<comment type="catalytic activity">
    <reaction evidence="22">
        <text>L-tyrosyl-[protein] + ATP = O-phospho-L-tyrosyl-[protein] + ADP + H(+)</text>
        <dbReference type="Rhea" id="RHEA:10596"/>
        <dbReference type="Rhea" id="RHEA-COMP:10136"/>
        <dbReference type="Rhea" id="RHEA-COMP:20101"/>
        <dbReference type="ChEBI" id="CHEBI:15378"/>
        <dbReference type="ChEBI" id="CHEBI:30616"/>
        <dbReference type="ChEBI" id="CHEBI:46858"/>
        <dbReference type="ChEBI" id="CHEBI:61978"/>
        <dbReference type="ChEBI" id="CHEBI:456216"/>
        <dbReference type="EC" id="2.7.10.1"/>
    </reaction>
</comment>
<proteinExistence type="predicted"/>
<dbReference type="FunFam" id="2.60.40.10:FF:000110">
    <property type="entry name" value="Ephrin type-B receptor 2"/>
    <property type="match status" value="1"/>
</dbReference>
<evidence type="ECO:0000259" key="30">
    <source>
        <dbReference type="PROSITE" id="PS50105"/>
    </source>
</evidence>
<dbReference type="Gene3D" id="2.10.50.10">
    <property type="entry name" value="Tumor Necrosis Factor Receptor, subunit A, domain 2"/>
    <property type="match status" value="1"/>
</dbReference>
<evidence type="ECO:0000256" key="15">
    <source>
        <dbReference type="ARBA" id="ARBA00022902"/>
    </source>
</evidence>
<dbReference type="GO" id="GO:0007155">
    <property type="term" value="P:cell adhesion"/>
    <property type="evidence" value="ECO:0007669"/>
    <property type="project" value="UniProtKB-KW"/>
</dbReference>
<keyword evidence="17 28" id="KW-0472">Membrane</keyword>
<evidence type="ECO:0000256" key="28">
    <source>
        <dbReference type="SAM" id="Phobius"/>
    </source>
</evidence>
<dbReference type="PIRSF" id="PIRSF000666">
    <property type="entry name" value="TyrPK_ephrin_receptor"/>
    <property type="match status" value="1"/>
</dbReference>
<evidence type="ECO:0000256" key="1">
    <source>
        <dbReference type="ARBA" id="ARBA00004146"/>
    </source>
</evidence>
<dbReference type="PANTHER" id="PTHR46877">
    <property type="entry name" value="EPH RECEPTOR A5"/>
    <property type="match status" value="1"/>
</dbReference>
<keyword evidence="13 25" id="KW-0067">ATP-binding</keyword>
<evidence type="ECO:0000256" key="19">
    <source>
        <dbReference type="ARBA" id="ARBA00023170"/>
    </source>
</evidence>
<evidence type="ECO:0000256" key="7">
    <source>
        <dbReference type="ARBA" id="ARBA00022679"/>
    </source>
</evidence>
<evidence type="ECO:0000256" key="22">
    <source>
        <dbReference type="ARBA" id="ARBA00051243"/>
    </source>
</evidence>
<dbReference type="GO" id="GO:0031901">
    <property type="term" value="C:early endosome membrane"/>
    <property type="evidence" value="ECO:0007669"/>
    <property type="project" value="UniProtKB-SubCell"/>
</dbReference>
<dbReference type="CDD" id="cd00063">
    <property type="entry name" value="FN3"/>
    <property type="match status" value="2"/>
</dbReference>
<keyword evidence="8 28" id="KW-0812">Transmembrane</keyword>
<dbReference type="PROSITE" id="PS50105">
    <property type="entry name" value="SAM_DOMAIN"/>
    <property type="match status" value="1"/>
</dbReference>
<dbReference type="AlphaFoldDB" id="A0A4W5QWN1"/>
<evidence type="ECO:0000256" key="17">
    <source>
        <dbReference type="ARBA" id="ARBA00023136"/>
    </source>
</evidence>
<dbReference type="InterPro" id="IPR013783">
    <property type="entry name" value="Ig-like_fold"/>
</dbReference>
<evidence type="ECO:0000256" key="13">
    <source>
        <dbReference type="ARBA" id="ARBA00022840"/>
    </source>
</evidence>
<dbReference type="Pfam" id="PF00041">
    <property type="entry name" value="fn3"/>
    <property type="match status" value="2"/>
</dbReference>
<evidence type="ECO:0000256" key="12">
    <source>
        <dbReference type="ARBA" id="ARBA00022777"/>
    </source>
</evidence>
<reference evidence="33" key="3">
    <citation type="submission" date="2025-09" db="UniProtKB">
        <authorList>
            <consortium name="Ensembl"/>
        </authorList>
    </citation>
    <scope>IDENTIFICATION</scope>
</reference>
<dbReference type="FunFam" id="2.60.40.1770:FF:000001">
    <property type="entry name" value="Ephrin type-A receptor 5"/>
    <property type="match status" value="1"/>
</dbReference>
<dbReference type="InterPro" id="IPR003961">
    <property type="entry name" value="FN3_dom"/>
</dbReference>
<protein>
    <recommendedName>
        <fullName evidence="4">receptor protein-tyrosine kinase</fullName>
        <ecNumber evidence="4">2.7.10.1</ecNumber>
    </recommendedName>
</protein>
<dbReference type="GO" id="GO:0030425">
    <property type="term" value="C:dendrite"/>
    <property type="evidence" value="ECO:0007669"/>
    <property type="project" value="UniProtKB-SubCell"/>
</dbReference>
<dbReference type="PANTHER" id="PTHR46877:SF17">
    <property type="entry name" value="EPHRIN TYPE-B RECEPTOR 1"/>
    <property type="match status" value="1"/>
</dbReference>
<evidence type="ECO:0000256" key="3">
    <source>
        <dbReference type="ARBA" id="ARBA00004279"/>
    </source>
</evidence>
<comment type="function">
    <text evidence="23">Receptor tyrosine kinase which binds promiscuously transmembrane ephrin-B family ligands residing on adjacent cells, leading to contact-dependent bidirectional signaling into neighboring cells. The signaling pathway downstream of the receptor is referred to as forward signaling while the signaling pathway downstream of the ephrin ligand is referred to as reverse signaling. Together with its cognate ligand/functional ligand EFNB2 is involved in the regulation of cell adhesion and cell migration, and plays a central role in heart morphogenesis, angiogenesis and blood vessel remodeling and permeability. EPHB4-mediated forward signaling controls cellular repulsion and segregation from EFNB2-expressing cells. Involved in somitogenesis.</text>
</comment>
<dbReference type="FunFam" id="1.10.150.50:FF:000001">
    <property type="entry name" value="Ephrin type-A receptor 5"/>
    <property type="match status" value="1"/>
</dbReference>
<dbReference type="InterPro" id="IPR011009">
    <property type="entry name" value="Kinase-like_dom_sf"/>
</dbReference>
<evidence type="ECO:0000256" key="27">
    <source>
        <dbReference type="PROSITE-ProRule" id="PRU10141"/>
    </source>
</evidence>
<comment type="subcellular location">
    <subcellularLocation>
        <location evidence="2">Cell membrane</location>
        <topology evidence="2">Single-pass type I membrane protein</topology>
    </subcellularLocation>
    <subcellularLocation>
        <location evidence="3">Cell projection</location>
        <location evidence="3">Dendrite</location>
    </subcellularLocation>
    <subcellularLocation>
        <location evidence="1">Early endosome membrane</location>
    </subcellularLocation>
</comment>
<dbReference type="FunFam" id="2.60.40.10:FF:000041">
    <property type="entry name" value="ephrin type-A receptor 3"/>
    <property type="match status" value="1"/>
</dbReference>
<dbReference type="Gene3D" id="2.60.40.1770">
    <property type="entry name" value="ephrin a2 ectodomain"/>
    <property type="match status" value="1"/>
</dbReference>
<keyword evidence="9" id="KW-0677">Repeat</keyword>
<dbReference type="InterPro" id="IPR013761">
    <property type="entry name" value="SAM/pointed_sf"/>
</dbReference>
<keyword evidence="34" id="KW-1185">Reference proteome</keyword>
<dbReference type="CDD" id="cd09551">
    <property type="entry name" value="SAM_EPH-B1"/>
    <property type="match status" value="1"/>
</dbReference>
<dbReference type="Pfam" id="PF07714">
    <property type="entry name" value="PK_Tyr_Ser-Thr"/>
    <property type="match status" value="1"/>
</dbReference>
<dbReference type="SUPFAM" id="SSF49785">
    <property type="entry name" value="Galactose-binding domain-like"/>
    <property type="match status" value="1"/>
</dbReference>
<dbReference type="PROSITE" id="PS50011">
    <property type="entry name" value="PROTEIN_KINASE_DOM"/>
    <property type="match status" value="1"/>
</dbReference>
<keyword evidence="21" id="KW-0966">Cell projection</keyword>
<name>A0A4W5QWN1_9TELE</name>
<dbReference type="GeneTree" id="ENSGT00940000155297"/>
<evidence type="ECO:0000256" key="11">
    <source>
        <dbReference type="ARBA" id="ARBA00022753"/>
    </source>
</evidence>
<dbReference type="Proteomes" id="UP000314982">
    <property type="component" value="Unassembled WGS sequence"/>
</dbReference>
<keyword evidence="11" id="KW-0967">Endosome</keyword>
<dbReference type="SMART" id="SM00615">
    <property type="entry name" value="EPH_lbd"/>
    <property type="match status" value="1"/>
</dbReference>
<evidence type="ECO:0000256" key="16">
    <source>
        <dbReference type="ARBA" id="ARBA00022989"/>
    </source>
</evidence>
<dbReference type="InterPro" id="IPR050449">
    <property type="entry name" value="Ephrin_rcpt_TKs"/>
</dbReference>
<dbReference type="SMART" id="SM00060">
    <property type="entry name" value="FN3"/>
    <property type="match status" value="2"/>
</dbReference>
<evidence type="ECO:0000259" key="31">
    <source>
        <dbReference type="PROSITE" id="PS50853"/>
    </source>
</evidence>
<feature type="binding site" evidence="25 27">
    <location>
        <position position="586"/>
    </location>
    <ligand>
        <name>ATP</name>
        <dbReference type="ChEBI" id="CHEBI:30616"/>
    </ligand>
</feature>
<evidence type="ECO:0000256" key="5">
    <source>
        <dbReference type="ARBA" id="ARBA00022475"/>
    </source>
</evidence>
<dbReference type="CDD" id="cd05065">
    <property type="entry name" value="PTKc_EphR_B"/>
    <property type="match status" value="1"/>
</dbReference>
<dbReference type="PROSITE" id="PS00790">
    <property type="entry name" value="RECEPTOR_TYR_KIN_V_1"/>
    <property type="match status" value="1"/>
</dbReference>
<dbReference type="Gene3D" id="2.60.40.10">
    <property type="entry name" value="Immunoglobulins"/>
    <property type="match status" value="2"/>
</dbReference>
<keyword evidence="20" id="KW-0325">Glycoprotein</keyword>
<dbReference type="PROSITE" id="PS00791">
    <property type="entry name" value="RECEPTOR_TYR_KIN_V_2"/>
    <property type="match status" value="1"/>
</dbReference>
<dbReference type="InterPro" id="IPR020635">
    <property type="entry name" value="Tyr_kinase_cat_dom"/>
</dbReference>
<feature type="binding site" evidence="25">
    <location>
        <begin position="560"/>
        <end position="568"/>
    </location>
    <ligand>
        <name>ATP</name>
        <dbReference type="ChEBI" id="CHEBI:30616"/>
    </ligand>
</feature>
<dbReference type="PRINTS" id="PR00109">
    <property type="entry name" value="TYRKINASE"/>
</dbReference>
<keyword evidence="16 28" id="KW-1133">Transmembrane helix</keyword>
<dbReference type="SMART" id="SM00454">
    <property type="entry name" value="SAM"/>
    <property type="match status" value="1"/>
</dbReference>
<keyword evidence="10 25" id="KW-0547">Nucleotide-binding</keyword>
<reference evidence="34" key="1">
    <citation type="submission" date="2018-06" db="EMBL/GenBank/DDBJ databases">
        <title>Genome assembly of Danube salmon.</title>
        <authorList>
            <person name="Macqueen D.J."/>
            <person name="Gundappa M.K."/>
        </authorList>
    </citation>
    <scope>NUCLEOTIDE SEQUENCE [LARGE SCALE GENOMIC DNA]</scope>
</reference>
<dbReference type="Pfam" id="PF01404">
    <property type="entry name" value="Ephrin_lbd"/>
    <property type="match status" value="1"/>
</dbReference>
<keyword evidence="14" id="KW-0130">Cell adhesion</keyword>
<evidence type="ECO:0000256" key="14">
    <source>
        <dbReference type="ARBA" id="ARBA00022889"/>
    </source>
</evidence>
<evidence type="ECO:0000256" key="25">
    <source>
        <dbReference type="PIRSR" id="PIRSR000666-2"/>
    </source>
</evidence>
<dbReference type="GO" id="GO:0005886">
    <property type="term" value="C:plasma membrane"/>
    <property type="evidence" value="ECO:0007669"/>
    <property type="project" value="UniProtKB-SubCell"/>
</dbReference>
<dbReference type="InterPro" id="IPR011641">
    <property type="entry name" value="Tyr-kin_ephrin_A/B_rcpt-like"/>
</dbReference>
<dbReference type="GO" id="GO:0005524">
    <property type="term" value="F:ATP binding"/>
    <property type="evidence" value="ECO:0007669"/>
    <property type="project" value="UniProtKB-UniRule"/>
</dbReference>
<evidence type="ECO:0000256" key="2">
    <source>
        <dbReference type="ARBA" id="ARBA00004251"/>
    </source>
</evidence>
<dbReference type="PROSITE" id="PS00107">
    <property type="entry name" value="PROTEIN_KINASE_ATP"/>
    <property type="match status" value="1"/>
</dbReference>
<dbReference type="InterPro" id="IPR008979">
    <property type="entry name" value="Galactose-bd-like_sf"/>
</dbReference>
<evidence type="ECO:0000259" key="32">
    <source>
        <dbReference type="PROSITE" id="PS51550"/>
    </source>
</evidence>
<dbReference type="InterPro" id="IPR009030">
    <property type="entry name" value="Growth_fac_rcpt_cys_sf"/>
</dbReference>
<dbReference type="GO" id="GO:0005005">
    <property type="term" value="F:transmembrane-ephrin receptor activity"/>
    <property type="evidence" value="ECO:0007669"/>
    <property type="project" value="TreeGrafter"/>
</dbReference>
<evidence type="ECO:0000256" key="21">
    <source>
        <dbReference type="ARBA" id="ARBA00023273"/>
    </source>
</evidence>
<dbReference type="Gene3D" id="1.10.510.10">
    <property type="entry name" value="Transferase(Phosphotransferase) domain 1"/>
    <property type="match status" value="1"/>
</dbReference>
<sequence>MRFTVRDCSSIPSVPGSCKETFNLYYYETDSVIATTKGTSFWMEAPYLKVDTIAADESFSQVDFGGRLMKVNTEVRSFGPLSRNGFYLAFQDYGACMSLLSVRVFHKKCPSVVQNFAIFPETMTGAESTSLVIARGTCIANSEEVDVPIKLYCNGDGEWMVPIGSCTCKAGFEPDNGNVCRACPQGTFKSTQGPGLCLQCPPNSRSTVEAATICGCRNGYYRGDMDLPEASCTSVPSGPRNVISIVNETSVILEWHPPRETGARDDVTYNIVCRKCRADRPLCSHCDDNVEYVPRQQGLTETRVFISNLWAHTPYAFEIHAINGVTNKSPYPAQHVSINITTNQAAPSMVPIMHQVSSTMKSFTLSWPQPEQPNGIILDYELRYYEKDHTELNSTMVRSQTNTARVEGLRPSIMYVVQVRARTVAGFGKYSSKQCFQTLTDDEYKSELREQLPLIAGSAAAGVVFLVSLVAISIVCSRKRSYMKETIYSDKLQHYSTGRELSLRPDMSNCPSPMGCPTHFSGSPGIKIYIDPFTYEDPNEAVREFAKEIDVSCVKIEEVIGAGEFGEVYKGRLKPAGKRELYVAIKTLKAGYVEKQRRDFLSEASIMGQFDHPNIIRLEGVVTKSRPVMIITEFMENGALDSFLRQNDGQFTVIQLVGMMRGIAAGMKYLAEMNYVHRDLAARNILVNSNLVCKVSDFGLSRYLQDDTSDPTYTSSLGGKIPVRWTAPEAIAYRKFTSASDVWSYGIVMWEVMSFGERPYWDMSNQDVINAIEQDYRLPPPMDCPTALHQLMLDCWQKDRNARPKFNDIVNTLDKMMRNPTSLKAVATITAVPSQPLLGRSIPDFTTFTSVEDWLGAIKMGQYRDTFLGSGFTSLTLVSQVTSEDLLRIGVTLAGHQKKILSSVQSMRDQMAQSPNSMA</sequence>
<dbReference type="PROSITE" id="PS00109">
    <property type="entry name" value="PROTEIN_KINASE_TYR"/>
    <property type="match status" value="1"/>
</dbReference>
<evidence type="ECO:0000256" key="8">
    <source>
        <dbReference type="ARBA" id="ARBA00022692"/>
    </source>
</evidence>
<dbReference type="InterPro" id="IPR008266">
    <property type="entry name" value="Tyr_kinase_AS"/>
</dbReference>
<dbReference type="InterPro" id="IPR042819">
    <property type="entry name" value="EphB1_SAM"/>
</dbReference>
<dbReference type="PROSITE" id="PS50853">
    <property type="entry name" value="FN3"/>
    <property type="match status" value="2"/>
</dbReference>
<dbReference type="GO" id="GO:0007411">
    <property type="term" value="P:axon guidance"/>
    <property type="evidence" value="ECO:0007669"/>
    <property type="project" value="TreeGrafter"/>
</dbReference>
<feature type="disulfide bond" evidence="26">
    <location>
        <begin position="8"/>
        <end position="18"/>
    </location>
</feature>
<dbReference type="Ensembl" id="ENSHHUT00000083280.1">
    <property type="protein sequence ID" value="ENSHHUP00000080702.1"/>
    <property type="gene ID" value="ENSHHUG00000046632.1"/>
</dbReference>
<dbReference type="InterPro" id="IPR016257">
    <property type="entry name" value="Tyr_kinase_ephrin_rcpt"/>
</dbReference>
<evidence type="ECO:0000256" key="23">
    <source>
        <dbReference type="ARBA" id="ARBA00055965"/>
    </source>
</evidence>
<dbReference type="EC" id="2.7.10.1" evidence="4"/>
<reference evidence="33" key="2">
    <citation type="submission" date="2025-08" db="UniProtKB">
        <authorList>
            <consortium name="Ensembl"/>
        </authorList>
    </citation>
    <scope>IDENTIFICATION</scope>
</reference>
<keyword evidence="7" id="KW-0808">Transferase</keyword>
<evidence type="ECO:0000313" key="34">
    <source>
        <dbReference type="Proteomes" id="UP000314982"/>
    </source>
</evidence>
<evidence type="ECO:0000259" key="29">
    <source>
        <dbReference type="PROSITE" id="PS50011"/>
    </source>
</evidence>
<keyword evidence="12" id="KW-0418">Kinase</keyword>
<keyword evidence="19" id="KW-0675">Receptor</keyword>
<organism evidence="33 34">
    <name type="scientific">Hucho hucho</name>
    <name type="common">huchen</name>
    <dbReference type="NCBI Taxonomy" id="62062"/>
    <lineage>
        <taxon>Eukaryota</taxon>
        <taxon>Metazoa</taxon>
        <taxon>Chordata</taxon>
        <taxon>Craniata</taxon>
        <taxon>Vertebrata</taxon>
        <taxon>Euteleostomi</taxon>
        <taxon>Actinopterygii</taxon>
        <taxon>Neopterygii</taxon>
        <taxon>Teleostei</taxon>
        <taxon>Protacanthopterygii</taxon>
        <taxon>Salmoniformes</taxon>
        <taxon>Salmonidae</taxon>
        <taxon>Salmoninae</taxon>
        <taxon>Hucho</taxon>
    </lineage>
</organism>
<dbReference type="Pfam" id="PF14575">
    <property type="entry name" value="EphA2_TM"/>
    <property type="match status" value="1"/>
</dbReference>
<keyword evidence="18" id="KW-0829">Tyrosine-protein kinase</keyword>
<evidence type="ECO:0000256" key="4">
    <source>
        <dbReference type="ARBA" id="ARBA00011902"/>
    </source>
</evidence>
<keyword evidence="5" id="KW-1003">Cell membrane</keyword>
<dbReference type="SUPFAM" id="SSF56112">
    <property type="entry name" value="Protein kinase-like (PK-like)"/>
    <property type="match status" value="1"/>
</dbReference>
<evidence type="ECO:0000313" key="33">
    <source>
        <dbReference type="Ensembl" id="ENSHHUP00000080702.1"/>
    </source>
</evidence>
<dbReference type="InterPro" id="IPR027936">
    <property type="entry name" value="Eph_TM"/>
</dbReference>
<feature type="transmembrane region" description="Helical" evidence="28">
    <location>
        <begin position="454"/>
        <end position="476"/>
    </location>
</feature>
<feature type="domain" description="Eph LBD" evidence="32">
    <location>
        <begin position="1"/>
        <end position="114"/>
    </location>
</feature>
<dbReference type="InterPro" id="IPR001660">
    <property type="entry name" value="SAM"/>
</dbReference>
<evidence type="ECO:0000256" key="6">
    <source>
        <dbReference type="ARBA" id="ARBA00022553"/>
    </source>
</evidence>
<dbReference type="InterPro" id="IPR000719">
    <property type="entry name" value="Prot_kinase_dom"/>
</dbReference>
<dbReference type="SMART" id="SM00219">
    <property type="entry name" value="TyrKc"/>
    <property type="match status" value="1"/>
</dbReference>
<dbReference type="SMART" id="SM01411">
    <property type="entry name" value="Ephrin_rec_like"/>
    <property type="match status" value="1"/>
</dbReference>
<dbReference type="Pfam" id="PF07647">
    <property type="entry name" value="SAM_2"/>
    <property type="match status" value="1"/>
</dbReference>
<dbReference type="SUPFAM" id="SSF47769">
    <property type="entry name" value="SAM/Pointed domain"/>
    <property type="match status" value="1"/>
</dbReference>
<dbReference type="FunFam" id="2.10.50.10:FF:000001">
    <property type="entry name" value="Ephrin type-A receptor 5"/>
    <property type="match status" value="1"/>
</dbReference>
<dbReference type="SUPFAM" id="SSF49265">
    <property type="entry name" value="Fibronectin type III"/>
    <property type="match status" value="1"/>
</dbReference>
<feature type="domain" description="Fibronectin type-III" evidence="31">
    <location>
        <begin position="235"/>
        <end position="345"/>
    </location>
</feature>
<evidence type="ECO:0000256" key="9">
    <source>
        <dbReference type="ARBA" id="ARBA00022737"/>
    </source>
</evidence>
<keyword evidence="26" id="KW-1015">Disulfide bond</keyword>
<dbReference type="InterPro" id="IPR017441">
    <property type="entry name" value="Protein_kinase_ATP_BS"/>
</dbReference>
<dbReference type="Pfam" id="PF07699">
    <property type="entry name" value="Ephrin_rec_like"/>
    <property type="match status" value="1"/>
</dbReference>
<evidence type="ECO:0000256" key="24">
    <source>
        <dbReference type="PIRSR" id="PIRSR000666-1"/>
    </source>
</evidence>
<dbReference type="Gene3D" id="2.60.120.260">
    <property type="entry name" value="Galactose-binding domain-like"/>
    <property type="match status" value="1"/>
</dbReference>
<feature type="active site" description="Proton acceptor" evidence="24">
    <location>
        <position position="679"/>
    </location>
</feature>
<dbReference type="Gene3D" id="3.30.200.20">
    <property type="entry name" value="Phosphorylase Kinase, domain 1"/>
    <property type="match status" value="1"/>
</dbReference>
<keyword evidence="15" id="KW-0524">Neurogenesis</keyword>